<gene>
    <name evidence="34" type="ORF">H920_10495</name>
</gene>
<evidence type="ECO:0000256" key="6">
    <source>
        <dbReference type="ARBA" id="ARBA00022525"/>
    </source>
</evidence>
<evidence type="ECO:0000256" key="23">
    <source>
        <dbReference type="ARBA" id="ARBA00066608"/>
    </source>
</evidence>
<protein>
    <recommendedName>
        <fullName evidence="24">Transmembrane protease serine 2</fullName>
        <ecNumber evidence="23">3.4.21.122</ecNumber>
    </recommendedName>
</protein>
<evidence type="ECO:0000256" key="9">
    <source>
        <dbReference type="ARBA" id="ARBA00022734"/>
    </source>
</evidence>
<evidence type="ECO:0000256" key="27">
    <source>
        <dbReference type="PROSITE-ProRule" id="PRU01375"/>
    </source>
</evidence>
<dbReference type="PRINTS" id="PR00195">
    <property type="entry name" value="DYNAMIN"/>
</dbReference>
<dbReference type="eggNOG" id="KOG0446">
    <property type="taxonomic scope" value="Eukaryota"/>
</dbReference>
<feature type="transmembrane region" description="Helical" evidence="29">
    <location>
        <begin position="259"/>
        <end position="281"/>
    </location>
</feature>
<dbReference type="SUPFAM" id="SSF52540">
    <property type="entry name" value="P-loop containing nucleoside triphosphate hydrolases"/>
    <property type="match status" value="1"/>
</dbReference>
<keyword evidence="18" id="KW-0865">Zymogen</keyword>
<evidence type="ECO:0000259" key="33">
    <source>
        <dbReference type="PROSITE" id="PS51718"/>
    </source>
</evidence>
<dbReference type="InterPro" id="IPR027417">
    <property type="entry name" value="P-loop_NTPase"/>
</dbReference>
<dbReference type="InterPro" id="IPR001254">
    <property type="entry name" value="Trypsin_dom"/>
</dbReference>
<dbReference type="SMART" id="SM00192">
    <property type="entry name" value="LDLa"/>
    <property type="match status" value="1"/>
</dbReference>
<evidence type="ECO:0000256" key="13">
    <source>
        <dbReference type="ARBA" id="ARBA00022825"/>
    </source>
</evidence>
<evidence type="ECO:0000256" key="18">
    <source>
        <dbReference type="ARBA" id="ARBA00023145"/>
    </source>
</evidence>
<dbReference type="Gene3D" id="3.40.50.300">
    <property type="entry name" value="P-loop containing nucleotide triphosphate hydrolases"/>
    <property type="match status" value="1"/>
</dbReference>
<evidence type="ECO:0000256" key="5">
    <source>
        <dbReference type="ARBA" id="ARBA00022490"/>
    </source>
</evidence>
<dbReference type="PANTHER" id="PTHR11566:SF217">
    <property type="entry name" value="INTERFERON-INDUCED GTP-BINDING PROTEIN MX1"/>
    <property type="match status" value="1"/>
</dbReference>
<dbReference type="SUPFAM" id="SSF56487">
    <property type="entry name" value="SRCR-like"/>
    <property type="match status" value="1"/>
</dbReference>
<evidence type="ECO:0000256" key="11">
    <source>
        <dbReference type="ARBA" id="ARBA00022801"/>
    </source>
</evidence>
<dbReference type="GO" id="GO:0005576">
    <property type="term" value="C:extracellular region"/>
    <property type="evidence" value="ECO:0007669"/>
    <property type="project" value="UniProtKB-SubCell"/>
</dbReference>
<dbReference type="PANTHER" id="PTHR11566">
    <property type="entry name" value="DYNAMIN"/>
    <property type="match status" value="1"/>
</dbReference>
<dbReference type="FunFam" id="1.20.120.1240:FF:000007">
    <property type="entry name" value="Interferon-induced GTP-binding protein Mx1"/>
    <property type="match status" value="1"/>
</dbReference>
<evidence type="ECO:0000256" key="15">
    <source>
        <dbReference type="ARBA" id="ARBA00022989"/>
    </source>
</evidence>
<dbReference type="CDD" id="cd08771">
    <property type="entry name" value="DLP_1"/>
    <property type="match status" value="1"/>
</dbReference>
<dbReference type="Gene3D" id="4.10.400.10">
    <property type="entry name" value="Low-density Lipoprotein Receptor"/>
    <property type="match status" value="1"/>
</dbReference>
<comment type="subcellular location">
    <subcellularLocation>
        <location evidence="1">Cell membrane</location>
        <topology evidence="1">Single-pass type II membrane protein</topology>
    </subcellularLocation>
    <subcellularLocation>
        <location evidence="2">Cytoplasm</location>
    </subcellularLocation>
    <subcellularLocation>
        <location evidence="3">Secreted</location>
    </subcellularLocation>
</comment>
<evidence type="ECO:0000256" key="1">
    <source>
        <dbReference type="ARBA" id="ARBA00004401"/>
    </source>
</evidence>
<dbReference type="FunFam" id="2.40.10.10:FF:000003">
    <property type="entry name" value="Transmembrane serine protease 3"/>
    <property type="match status" value="1"/>
</dbReference>
<dbReference type="PROSITE" id="PS50068">
    <property type="entry name" value="LDLRA_2"/>
    <property type="match status" value="1"/>
</dbReference>
<dbReference type="InterPro" id="IPR036772">
    <property type="entry name" value="SRCR-like_dom_sf"/>
</dbReference>
<dbReference type="InterPro" id="IPR001190">
    <property type="entry name" value="SRCR"/>
</dbReference>
<feature type="domain" description="GED" evidence="32">
    <location>
        <begin position="1721"/>
        <end position="1809"/>
    </location>
</feature>
<dbReference type="PROSITE" id="PS51388">
    <property type="entry name" value="GED"/>
    <property type="match status" value="1"/>
</dbReference>
<dbReference type="InterPro" id="IPR001401">
    <property type="entry name" value="Dynamin_GTPase"/>
</dbReference>
<dbReference type="Pfam" id="PF00089">
    <property type="entry name" value="Trypsin"/>
    <property type="match status" value="1"/>
</dbReference>
<dbReference type="GO" id="GO:0005634">
    <property type="term" value="C:nucleus"/>
    <property type="evidence" value="ECO:0007669"/>
    <property type="project" value="TreeGrafter"/>
</dbReference>
<dbReference type="GO" id="GO:0004252">
    <property type="term" value="F:serine-type endopeptidase activity"/>
    <property type="evidence" value="ECO:0007669"/>
    <property type="project" value="InterPro"/>
</dbReference>
<dbReference type="InterPro" id="IPR030381">
    <property type="entry name" value="G_DYNAMIN_dom"/>
</dbReference>
<dbReference type="FunFam" id="3.10.250.10:FF:000027">
    <property type="entry name" value="Transmembrane serine protease 2"/>
    <property type="match status" value="1"/>
</dbReference>
<keyword evidence="8 29" id="KW-0812">Transmembrane</keyword>
<feature type="disulfide bond" evidence="25">
    <location>
        <begin position="308"/>
        <end position="323"/>
    </location>
</feature>
<dbReference type="CDD" id="cd00190">
    <property type="entry name" value="Tryp_SPc"/>
    <property type="match status" value="1"/>
</dbReference>
<dbReference type="InterPro" id="IPR023415">
    <property type="entry name" value="LDLR_class-A_CS"/>
</dbReference>
<dbReference type="CDD" id="cd00112">
    <property type="entry name" value="LDLa"/>
    <property type="match status" value="1"/>
</dbReference>
<feature type="domain" description="SRCR" evidence="31">
    <location>
        <begin position="312"/>
        <end position="427"/>
    </location>
</feature>
<evidence type="ECO:0000256" key="25">
    <source>
        <dbReference type="PROSITE-ProRule" id="PRU00124"/>
    </source>
</evidence>
<evidence type="ECO:0000256" key="7">
    <source>
        <dbReference type="ARBA" id="ARBA00022670"/>
    </source>
</evidence>
<dbReference type="GO" id="GO:0008017">
    <property type="term" value="F:microtubule binding"/>
    <property type="evidence" value="ECO:0007669"/>
    <property type="project" value="TreeGrafter"/>
</dbReference>
<evidence type="ECO:0000256" key="12">
    <source>
        <dbReference type="ARBA" id="ARBA00022813"/>
    </source>
</evidence>
<dbReference type="PROSITE" id="PS00135">
    <property type="entry name" value="TRYPSIN_SER"/>
    <property type="match status" value="1"/>
</dbReference>
<reference evidence="34 35" key="1">
    <citation type="submission" date="2013-11" db="EMBL/GenBank/DDBJ databases">
        <title>The Damaraland mole rat (Fukomys damarensis) genome and evolution of African mole rats.</title>
        <authorList>
            <person name="Gladyshev V.N."/>
            <person name="Fang X."/>
        </authorList>
    </citation>
    <scope>NUCLEOTIDE SEQUENCE [LARGE SCALE GENOMIC DNA]</scope>
    <source>
        <tissue evidence="34">Liver</tissue>
    </source>
</reference>
<dbReference type="Pfam" id="PF02212">
    <property type="entry name" value="GED"/>
    <property type="match status" value="1"/>
</dbReference>
<evidence type="ECO:0000256" key="22">
    <source>
        <dbReference type="ARBA" id="ARBA00064428"/>
    </source>
</evidence>
<dbReference type="InterPro" id="IPR022812">
    <property type="entry name" value="Dynamin"/>
</dbReference>
<dbReference type="GO" id="GO:0031623">
    <property type="term" value="P:receptor internalization"/>
    <property type="evidence" value="ECO:0007669"/>
    <property type="project" value="TreeGrafter"/>
</dbReference>
<dbReference type="SMART" id="SM00053">
    <property type="entry name" value="DYNc"/>
    <property type="match status" value="1"/>
</dbReference>
<evidence type="ECO:0000256" key="24">
    <source>
        <dbReference type="ARBA" id="ARBA00071696"/>
    </source>
</evidence>
<evidence type="ECO:0000256" key="16">
    <source>
        <dbReference type="ARBA" id="ARBA00023134"/>
    </source>
</evidence>
<keyword evidence="14" id="KW-0735">Signal-anchor</keyword>
<evidence type="ECO:0000256" key="19">
    <source>
        <dbReference type="ARBA" id="ARBA00023157"/>
    </source>
</evidence>
<dbReference type="GO" id="GO:0051607">
    <property type="term" value="P:defense response to virus"/>
    <property type="evidence" value="ECO:0007669"/>
    <property type="project" value="TreeGrafter"/>
</dbReference>
<evidence type="ECO:0000256" key="29">
    <source>
        <dbReference type="SAM" id="Phobius"/>
    </source>
</evidence>
<dbReference type="PROSITE" id="PS52031">
    <property type="entry name" value="GG_LECTIN"/>
    <property type="match status" value="1"/>
</dbReference>
<organism evidence="34 35">
    <name type="scientific">Fukomys damarensis</name>
    <name type="common">Damaraland mole rat</name>
    <name type="synonym">Cryptomys damarensis</name>
    <dbReference type="NCBI Taxonomy" id="885580"/>
    <lineage>
        <taxon>Eukaryota</taxon>
        <taxon>Metazoa</taxon>
        <taxon>Chordata</taxon>
        <taxon>Craniata</taxon>
        <taxon>Vertebrata</taxon>
        <taxon>Euteleostomi</taxon>
        <taxon>Mammalia</taxon>
        <taxon>Eutheria</taxon>
        <taxon>Euarchontoglires</taxon>
        <taxon>Glires</taxon>
        <taxon>Rodentia</taxon>
        <taxon>Hystricomorpha</taxon>
        <taxon>Bathyergidae</taxon>
        <taxon>Fukomys</taxon>
    </lineage>
</organism>
<evidence type="ECO:0000256" key="20">
    <source>
        <dbReference type="ARBA" id="ARBA00023180"/>
    </source>
</evidence>
<dbReference type="GO" id="GO:0030246">
    <property type="term" value="F:carbohydrate binding"/>
    <property type="evidence" value="ECO:0007669"/>
    <property type="project" value="UniProtKB-UniRule"/>
</dbReference>
<dbReference type="GO" id="GO:0005886">
    <property type="term" value="C:plasma membrane"/>
    <property type="evidence" value="ECO:0007669"/>
    <property type="project" value="UniProtKB-SubCell"/>
</dbReference>
<keyword evidence="10 28" id="KW-0547">Nucleotide-binding</keyword>
<feature type="domain" description="Dynamin-type G" evidence="33">
    <location>
        <begin position="1222"/>
        <end position="1495"/>
    </location>
</feature>
<dbReference type="Pfam" id="PF15494">
    <property type="entry name" value="SRCR_2"/>
    <property type="match status" value="1"/>
</dbReference>
<evidence type="ECO:0000256" key="21">
    <source>
        <dbReference type="ARBA" id="ARBA00052436"/>
    </source>
</evidence>
<dbReference type="Gene3D" id="3.10.250.10">
    <property type="entry name" value="SRCR-like domain"/>
    <property type="match status" value="1"/>
</dbReference>
<keyword evidence="19 25" id="KW-1015">Disulfide bond</keyword>
<dbReference type="GO" id="GO:0005737">
    <property type="term" value="C:cytoplasm"/>
    <property type="evidence" value="ECO:0007669"/>
    <property type="project" value="UniProtKB-SubCell"/>
</dbReference>
<dbReference type="InterPro" id="IPR039477">
    <property type="entry name" value="ILEI/PANDER_dom"/>
</dbReference>
<dbReference type="InterPro" id="IPR020850">
    <property type="entry name" value="GED_dom"/>
</dbReference>
<name>A0A091DZ73_FUKDA</name>
<evidence type="ECO:0000259" key="30">
    <source>
        <dbReference type="PROSITE" id="PS50240"/>
    </source>
</evidence>
<evidence type="ECO:0000259" key="32">
    <source>
        <dbReference type="PROSITE" id="PS51388"/>
    </source>
</evidence>
<keyword evidence="20" id="KW-0325">Glycoprotein</keyword>
<dbReference type="InterPro" id="IPR019762">
    <property type="entry name" value="Dynamin_GTPase_CS"/>
</dbReference>
<dbReference type="InterPro" id="IPR033116">
    <property type="entry name" value="TRYPSIN_SER"/>
</dbReference>
<dbReference type="SUPFAM" id="SSF57424">
    <property type="entry name" value="LDL receptor-like module"/>
    <property type="match status" value="1"/>
</dbReference>
<dbReference type="PROSITE" id="PS01209">
    <property type="entry name" value="LDLRA_1"/>
    <property type="match status" value="1"/>
</dbReference>
<proteinExistence type="inferred from homology"/>
<dbReference type="SMART" id="SM00202">
    <property type="entry name" value="SR"/>
    <property type="match status" value="1"/>
</dbReference>
<dbReference type="InterPro" id="IPR036055">
    <property type="entry name" value="LDL_receptor-like_sf"/>
</dbReference>
<dbReference type="PROSITE" id="PS50240">
    <property type="entry name" value="TRYPSIN_DOM"/>
    <property type="match status" value="1"/>
</dbReference>
<comment type="subunit">
    <text evidence="22">The catalytically active form interacts with ACE2.</text>
</comment>
<dbReference type="InterPro" id="IPR009003">
    <property type="entry name" value="Peptidase_S1_PA"/>
</dbReference>
<comment type="catalytic activity">
    <reaction evidence="21">
        <text>The enzyme cleaves angiotensin-converting enzyme 2 (EC 3.4.17.23) and cleaves influenzea A and B virus and coronavirus spike glycoproteins at arginine residues.</text>
        <dbReference type="EC" id="3.4.21.122"/>
    </reaction>
</comment>
<dbReference type="EMBL" id="KN122816">
    <property type="protein sequence ID" value="KFO28121.1"/>
    <property type="molecule type" value="Genomic_DNA"/>
</dbReference>
<dbReference type="GO" id="GO:0005525">
    <property type="term" value="F:GTP binding"/>
    <property type="evidence" value="ECO:0007669"/>
    <property type="project" value="UniProtKB-KW"/>
</dbReference>
<keyword evidence="7" id="KW-0645">Protease</keyword>
<comment type="caution">
    <text evidence="26">Lacks conserved residue(s) required for the propagation of feature annotation.</text>
</comment>
<dbReference type="PROSITE" id="PS50287">
    <property type="entry name" value="SRCR_2"/>
    <property type="match status" value="1"/>
</dbReference>
<evidence type="ECO:0000256" key="3">
    <source>
        <dbReference type="ARBA" id="ARBA00004613"/>
    </source>
</evidence>
<keyword evidence="16 28" id="KW-0342">GTP-binding</keyword>
<sequence length="1809" mass="197792">MGMEPRGEGAAALATVEMQQGWRQAATRVTGPGLSPLISQLCAWLCIPNPGCFVPMPRAVPPLLLDSLCPAVSTSVRMWTEDRATVGTEPSHNCCQPWREVRDKGCSVPLCLGCELAKYKAPWKEVMVANPQGQQELPLLPARSTLAQRPPVQPYLVQTNRASGPAQGPTVPDAVDKARMALNSGSQPGVGPYYENHGYQPEHLCTSQPPGAPVVYPPQYYPAAVPQYAPRVPPHASKPVVLRQPKAPAGICASRTKRLLCLVLALGAVLVVVAVAAVLLWKFLEKPCVGSGMECGSSGICVSPSLWCDGEVHCPSGEDESGCVRLYGPSFILQVFSPQSKSWYPVCQDGWSDSYGWAACADLGYKNSFYSSGRIKDDSGATSFMKLNTSAGSVDLYKKLYLSDACSSHTVVSLRCIGALCLSLLPCEAADQEAFGGPPGLHTGHPLHPDSAATLSRLGGLPCTPTSLSVKPSCARVPRPLNSPRYWTAFAGTLRQSGMFYWDAHHVEKVIAHPDYDSSTKNNDIALFKLQSPLTFNDRVKPVCLPNPGMQLDPRQECWISGWGATFEKGKTSDVLNAASVPLIERSTCNHVPYYNNLITPAMICAGFPQGTVDSCQGDSGGPLVTFQNGIWWLIGDTSWGTGCAKAYRPGVYGNVTVFADWIHRQMRVDPMPMSPWSPPTAPELQVEQDPVLQSSRTLTQAASPGKDIFPPHVLRVPSSFVLSNRTHRGVALGYGASALQLGPTQGPCAPQVPPGIAHQGATQVPGDPEMSRSSRTWGLWTGFAIREHRRHTWGPGAAGEWGQESGGPGPSTVALGCKGPCVLQLPDERAVQGSRQRTASCARTAGAFKAVFLVFASLCAWYSGYLLAELIPDVHLSSAIYSIQTVGEKPVLKAPLPRRQKCDHWTPCPPSTYAYRMLSGGGREKHAKICFEDELLVGEKMGNVGRGINIAIVSYVTGKVIATKTFDMYEGDNSKPLTQFIQSAPAKSLLLMVTHDDGSTRLKADAKDALEALGSREIRNMRFRSSWVFLAATGFELPAGLPREKAGADGKPRTSVIPAELANPSASGKWPRMEMVGDFLTQGTWGRTLPCVVLPCHFLNAGPSSGRAFSSSTAVVLTLTEKQHLDVSLLPPPLQGPCELGARLECNWRDRNKMLQNFSPKAKKRCVATTSSHLSLNGDANKGEQAQATVPENNLGRQYEEKVRPCIDLIDSLRALGVEQDLALPAIAVIGDQSSGKSSVLEALSGVALPRGSGIVTRCPLVLKLKKLEQEEAWRGRLSYLKVEEDIADASKVEGAVIKAQNFIAGDGLGIKDELISLEISSPCVPDLTLIDLPGITRVAVGNQPADIGVQIKRLIRKYIEKAETINLVVVPSNVDIATTEALSMAQEVDPNGDRTIGILTKPDLVDKGAEDKVVDVVHNLMCPLKKGYMVVRCRGQQDIQEQLSLAEALQRERAFFEDHPHFRVLLEDRKATVPCLAERLSAELIAHICKSLPLLENKIKERHQKITEELQKYGRDIPEDENEKMVFLIEKINAFNKEIHALVEGEENIGKCGIRLFAGLRQKFESWNFSIEMHFAEGYNDLQRQVQQFEKQQRGRELPGFVNYRTFEMFMKSQVQALEEPAVELLHTVTDMVRDAFTAASEKNFSGFFNLHTACKNKIEDIRWDEEAAAEKAIRLHFRMEQIVYCQDQAYRGALQKVREKAPSTSCKSLGFVPQDSAVADILQHLNAYRQEVGGSLGRQVPLIVQYHVLRMLGQRLQSAMLQLLQDKDPCAWLLKERLSSAEKRKNLKARLERLGQARRRLAKFPG</sequence>
<evidence type="ECO:0000256" key="26">
    <source>
        <dbReference type="PROSITE-ProRule" id="PRU00196"/>
    </source>
</evidence>
<dbReference type="STRING" id="885580.ENSFDAP00000015062"/>
<keyword evidence="4" id="KW-1003">Cell membrane</keyword>
<dbReference type="Gene3D" id="1.20.120.1240">
    <property type="entry name" value="Dynamin, middle domain"/>
    <property type="match status" value="1"/>
</dbReference>
<keyword evidence="5" id="KW-0963">Cytoplasm</keyword>
<evidence type="ECO:0000313" key="34">
    <source>
        <dbReference type="EMBL" id="KFO28121.1"/>
    </source>
</evidence>
<dbReference type="Pfam" id="PF15711">
    <property type="entry name" value="ILEI"/>
    <property type="match status" value="1"/>
</dbReference>
<comment type="similarity">
    <text evidence="28">Belongs to the TRAFAC class dynamin-like GTPase superfamily. Dynamin/Fzo/YdjA family.</text>
</comment>
<keyword evidence="12" id="KW-0068">Autocatalytic cleavage</keyword>
<dbReference type="SUPFAM" id="SSF50494">
    <property type="entry name" value="Trypsin-like serine proteases"/>
    <property type="match status" value="1"/>
</dbReference>
<dbReference type="GO" id="GO:0016185">
    <property type="term" value="P:synaptic vesicle budding from presynaptic endocytic zone membrane"/>
    <property type="evidence" value="ECO:0007669"/>
    <property type="project" value="TreeGrafter"/>
</dbReference>
<evidence type="ECO:0000256" key="2">
    <source>
        <dbReference type="ARBA" id="ARBA00004496"/>
    </source>
</evidence>
<keyword evidence="6" id="KW-0964">Secreted</keyword>
<evidence type="ECO:0000313" key="35">
    <source>
        <dbReference type="Proteomes" id="UP000028990"/>
    </source>
</evidence>
<dbReference type="PROSITE" id="PS51718">
    <property type="entry name" value="G_DYNAMIN_2"/>
    <property type="match status" value="1"/>
</dbReference>
<keyword evidence="11" id="KW-0378">Hydrolase</keyword>
<dbReference type="GO" id="GO:0005874">
    <property type="term" value="C:microtubule"/>
    <property type="evidence" value="ECO:0007669"/>
    <property type="project" value="TreeGrafter"/>
</dbReference>
<dbReference type="InterPro" id="IPR003130">
    <property type="entry name" value="GED"/>
</dbReference>
<keyword evidence="9 27" id="KW-0430">Lectin</keyword>
<keyword evidence="15 29" id="KW-1133">Transmembrane helix</keyword>
<accession>A0A091DZ73</accession>
<dbReference type="Proteomes" id="UP000028990">
    <property type="component" value="Unassembled WGS sequence"/>
</dbReference>
<dbReference type="Pfam" id="PF01031">
    <property type="entry name" value="Dynamin_M"/>
    <property type="match status" value="1"/>
</dbReference>
<feature type="domain" description="Peptidase S1" evidence="30">
    <location>
        <begin position="434"/>
        <end position="668"/>
    </location>
</feature>
<keyword evidence="13" id="KW-0720">Serine protease</keyword>
<dbReference type="EC" id="3.4.21.122" evidence="23"/>
<dbReference type="Pfam" id="PF00350">
    <property type="entry name" value="Dynamin_N"/>
    <property type="match status" value="1"/>
</dbReference>
<dbReference type="GO" id="GO:0006508">
    <property type="term" value="P:proteolysis"/>
    <property type="evidence" value="ECO:0007669"/>
    <property type="project" value="UniProtKB-KW"/>
</dbReference>
<dbReference type="InterPro" id="IPR002172">
    <property type="entry name" value="LDrepeatLR_classA_rpt"/>
</dbReference>
<evidence type="ECO:0000256" key="10">
    <source>
        <dbReference type="ARBA" id="ARBA00022741"/>
    </source>
</evidence>
<dbReference type="SMART" id="SM00302">
    <property type="entry name" value="GED"/>
    <property type="match status" value="1"/>
</dbReference>
<dbReference type="PROSITE" id="PS00410">
    <property type="entry name" value="G_DYNAMIN_1"/>
    <property type="match status" value="1"/>
</dbReference>
<evidence type="ECO:0000256" key="4">
    <source>
        <dbReference type="ARBA" id="ARBA00022475"/>
    </source>
</evidence>
<dbReference type="InterPro" id="IPR043504">
    <property type="entry name" value="Peptidase_S1_PA_chymotrypsin"/>
</dbReference>
<dbReference type="GO" id="GO:0098793">
    <property type="term" value="C:presynapse"/>
    <property type="evidence" value="ECO:0007669"/>
    <property type="project" value="GOC"/>
</dbReference>
<evidence type="ECO:0000259" key="31">
    <source>
        <dbReference type="PROSITE" id="PS50287"/>
    </source>
</evidence>
<keyword evidence="35" id="KW-1185">Reference proteome</keyword>
<dbReference type="InterPro" id="IPR045063">
    <property type="entry name" value="Dynamin_N"/>
</dbReference>
<dbReference type="GO" id="GO:0003924">
    <property type="term" value="F:GTPase activity"/>
    <property type="evidence" value="ECO:0007669"/>
    <property type="project" value="InterPro"/>
</dbReference>
<dbReference type="FunFam" id="3.40.50.300:FF:000621">
    <property type="entry name" value="Interferon-induced GTP-binding protein Mx1"/>
    <property type="match status" value="1"/>
</dbReference>
<dbReference type="InterPro" id="IPR000375">
    <property type="entry name" value="Dynamin_stalk"/>
</dbReference>
<evidence type="ECO:0000256" key="28">
    <source>
        <dbReference type="RuleBase" id="RU003932"/>
    </source>
</evidence>
<keyword evidence="17 29" id="KW-0472">Membrane</keyword>
<evidence type="ECO:0000256" key="8">
    <source>
        <dbReference type="ARBA" id="ARBA00022692"/>
    </source>
</evidence>
<dbReference type="Gene3D" id="2.40.10.10">
    <property type="entry name" value="Trypsin-like serine proteases"/>
    <property type="match status" value="1"/>
</dbReference>
<evidence type="ECO:0000256" key="14">
    <source>
        <dbReference type="ARBA" id="ARBA00022968"/>
    </source>
</evidence>
<dbReference type="SMART" id="SM00020">
    <property type="entry name" value="Tryp_SPc"/>
    <property type="match status" value="1"/>
</dbReference>
<evidence type="ECO:0000256" key="17">
    <source>
        <dbReference type="ARBA" id="ARBA00023136"/>
    </source>
</evidence>